<keyword evidence="2" id="KW-0012">Acyltransferase</keyword>
<reference evidence="5 6" key="1">
    <citation type="journal article" date="2019" name="Nat. Microbiol.">
        <title>Mediterranean grassland soil C-N compound turnover is dependent on rainfall and depth, and is mediated by genomically divergent microorganisms.</title>
        <authorList>
            <person name="Diamond S."/>
            <person name="Andeer P.F."/>
            <person name="Li Z."/>
            <person name="Crits-Christoph A."/>
            <person name="Burstein D."/>
            <person name="Anantharaman K."/>
            <person name="Lane K.R."/>
            <person name="Thomas B.C."/>
            <person name="Pan C."/>
            <person name="Northen T.R."/>
            <person name="Banfield J.F."/>
        </authorList>
    </citation>
    <scope>NUCLEOTIDE SEQUENCE [LARGE SCALE GENOMIC DNA]</scope>
    <source>
        <strain evidence="3">WS_4</strain>
        <strain evidence="4">WS_7</strain>
    </source>
</reference>
<dbReference type="GO" id="GO:0016746">
    <property type="term" value="F:acyltransferase activity"/>
    <property type="evidence" value="ECO:0007669"/>
    <property type="project" value="UniProtKB-KW"/>
</dbReference>
<proteinExistence type="predicted"/>
<evidence type="ECO:0000313" key="4">
    <source>
        <dbReference type="EMBL" id="TMQ63699.1"/>
    </source>
</evidence>
<dbReference type="EMBL" id="VBOU01000048">
    <property type="protein sequence ID" value="TMQ54909.1"/>
    <property type="molecule type" value="Genomic_DNA"/>
</dbReference>
<evidence type="ECO:0008006" key="7">
    <source>
        <dbReference type="Google" id="ProtNLM"/>
    </source>
</evidence>
<evidence type="ECO:0000313" key="6">
    <source>
        <dbReference type="Proteomes" id="UP000319829"/>
    </source>
</evidence>
<dbReference type="AlphaFoldDB" id="A0A538SU59"/>
<dbReference type="Pfam" id="PF13562">
    <property type="entry name" value="NTP_transf_4"/>
    <property type="match status" value="1"/>
</dbReference>
<gene>
    <name evidence="3" type="ORF">E6K74_04665</name>
    <name evidence="4" type="ORF">E6K77_04655</name>
</gene>
<dbReference type="InterPro" id="IPR011004">
    <property type="entry name" value="Trimer_LpxA-like_sf"/>
</dbReference>
<name>A0A538SU59_UNCEI</name>
<dbReference type="Gene3D" id="2.160.10.10">
    <property type="entry name" value="Hexapeptide repeat proteins"/>
    <property type="match status" value="1"/>
</dbReference>
<dbReference type="Proteomes" id="UP000317366">
    <property type="component" value="Unassembled WGS sequence"/>
</dbReference>
<evidence type="ECO:0000256" key="2">
    <source>
        <dbReference type="ARBA" id="ARBA00023315"/>
    </source>
</evidence>
<dbReference type="EMBL" id="VBOX01000053">
    <property type="protein sequence ID" value="TMQ63699.1"/>
    <property type="molecule type" value="Genomic_DNA"/>
</dbReference>
<dbReference type="InterPro" id="IPR050065">
    <property type="entry name" value="GlmU-like"/>
</dbReference>
<dbReference type="InterPro" id="IPR023917">
    <property type="entry name" value="Bifunctiontional_GlmU_bac-type"/>
</dbReference>
<evidence type="ECO:0000313" key="5">
    <source>
        <dbReference type="Proteomes" id="UP000317366"/>
    </source>
</evidence>
<dbReference type="PANTHER" id="PTHR43584:SF9">
    <property type="entry name" value="TRANSFERASE HEXAPEPTIDE REPEAT CONTAINING PROTEIN"/>
    <property type="match status" value="1"/>
</dbReference>
<evidence type="ECO:0000313" key="3">
    <source>
        <dbReference type="EMBL" id="TMQ54909.1"/>
    </source>
</evidence>
<organism evidence="3 6">
    <name type="scientific">Eiseniibacteriota bacterium</name>
    <dbReference type="NCBI Taxonomy" id="2212470"/>
    <lineage>
        <taxon>Bacteria</taxon>
        <taxon>Candidatus Eiseniibacteriota</taxon>
    </lineage>
</organism>
<accession>A0A538SU59</accession>
<evidence type="ECO:0000256" key="1">
    <source>
        <dbReference type="ARBA" id="ARBA00022679"/>
    </source>
</evidence>
<keyword evidence="1" id="KW-0808">Transferase</keyword>
<sequence>MNLCLYEDIEAASFGPLTLLRPVFALRCGIFTLAEKLALAFPESRLHFLVRPHLEEWTRQLYPDAELFELPAEETLFINGRLCMTDDEVLHFLAASPQEVSYVSQGILFAAKVRGERVKHVVRHLREGDPDRAFEDVRFPAEVQAFLARSGADLVRWSPRQILQDARYLFEGGVIQGAVESGAHLLKAEAIHVARGSRVMAGAVLNAEGGPIVVRENATVEPLAYVEGPAAVGEGAIVRAGAKIRGGTSIGPVCRVGGEVAETVFQGYANKQHDGFLGHSFVGEWVNLGANTNNSDLKNTYTNVRTFRSARDFLEKKGEDSGQLMLGLQIGDFTKTGISTSFTTGASVGIGCNLYGTEIMPAYVPSFVWGTPGAFQEHRIDPMVATAERAMERRKVALATELDSLLRRAHEETRNDRELFLDAMASTRREPQA</sequence>
<dbReference type="PANTHER" id="PTHR43584">
    <property type="entry name" value="NUCLEOTIDYL TRANSFERASE"/>
    <property type="match status" value="1"/>
</dbReference>
<dbReference type="CDD" id="cd05635">
    <property type="entry name" value="LbH_unknown"/>
    <property type="match status" value="1"/>
</dbReference>
<dbReference type="NCBIfam" id="TIGR03991">
    <property type="entry name" value="alt_bact_glmU"/>
    <property type="match status" value="1"/>
</dbReference>
<dbReference type="SUPFAM" id="SSF51161">
    <property type="entry name" value="Trimeric LpxA-like enzymes"/>
    <property type="match status" value="1"/>
</dbReference>
<dbReference type="GO" id="GO:0016779">
    <property type="term" value="F:nucleotidyltransferase activity"/>
    <property type="evidence" value="ECO:0007669"/>
    <property type="project" value="UniProtKB-ARBA"/>
</dbReference>
<comment type="caution">
    <text evidence="3">The sequence shown here is derived from an EMBL/GenBank/DDBJ whole genome shotgun (WGS) entry which is preliminary data.</text>
</comment>
<protein>
    <recommendedName>
        <fullName evidence="7">Glucose-1-phosphate thymidylyltransferase</fullName>
    </recommendedName>
</protein>
<dbReference type="Proteomes" id="UP000319829">
    <property type="component" value="Unassembled WGS sequence"/>
</dbReference>